<gene>
    <name evidence="2" type="ORF">SRAS04492_LOCUS2372</name>
</gene>
<reference evidence="2" key="1">
    <citation type="submission" date="2021-01" db="EMBL/GenBank/DDBJ databases">
        <authorList>
            <person name="Corre E."/>
            <person name="Pelletier E."/>
            <person name="Niang G."/>
            <person name="Scheremetjew M."/>
            <person name="Finn R."/>
            <person name="Kale V."/>
            <person name="Holt S."/>
            <person name="Cochrane G."/>
            <person name="Meng A."/>
            <person name="Brown T."/>
            <person name="Cohen L."/>
        </authorList>
    </citation>
    <scope>NUCLEOTIDE SEQUENCE</scope>
    <source>
        <strain evidence="2">Ras09</strain>
    </source>
</reference>
<accession>A0A7S3FSL8</accession>
<proteinExistence type="predicted"/>
<organism evidence="2">
    <name type="scientific">Strombidium rassoulzadegani</name>
    <dbReference type="NCBI Taxonomy" id="1082188"/>
    <lineage>
        <taxon>Eukaryota</taxon>
        <taxon>Sar</taxon>
        <taxon>Alveolata</taxon>
        <taxon>Ciliophora</taxon>
        <taxon>Intramacronucleata</taxon>
        <taxon>Spirotrichea</taxon>
        <taxon>Oligotrichia</taxon>
        <taxon>Strombidiidae</taxon>
        <taxon>Strombidium</taxon>
    </lineage>
</organism>
<evidence type="ECO:0000256" key="1">
    <source>
        <dbReference type="SAM" id="SignalP"/>
    </source>
</evidence>
<dbReference type="EMBL" id="HBIA01004525">
    <property type="protein sequence ID" value="CAE0230578.1"/>
    <property type="molecule type" value="Transcribed_RNA"/>
</dbReference>
<feature type="chain" id="PRO_5031171018" evidence="1">
    <location>
        <begin position="19"/>
        <end position="165"/>
    </location>
</feature>
<sequence>MKYISLPIALGVISLVQGLHQDKLVSTTQKAPNGKWIPEHYSTEEDDQLMKNLIEQGLAYTKDKGFSDNYLFKTEKGCGCNEQSCLCCMQKHTHYWVDKKGALDAATEIVAANLHLQGPKLKGFLDEKFPELWQKYDVINTGWVEVERMSMFYKELMGDWTISIQ</sequence>
<dbReference type="AlphaFoldDB" id="A0A7S3FSL8"/>
<keyword evidence="1" id="KW-0732">Signal</keyword>
<feature type="signal peptide" evidence="1">
    <location>
        <begin position="1"/>
        <end position="18"/>
    </location>
</feature>
<protein>
    <submittedName>
        <fullName evidence="2">Uncharacterized protein</fullName>
    </submittedName>
</protein>
<name>A0A7S3FSL8_9SPIT</name>
<evidence type="ECO:0000313" key="2">
    <source>
        <dbReference type="EMBL" id="CAE0230578.1"/>
    </source>
</evidence>